<keyword evidence="3" id="KW-1185">Reference proteome</keyword>
<name>A0AAE1LT84_9NEOP</name>
<sequence>MEQVTGRTREQGCRTREQGARSREQGAGSKELRELGQRAVCGWRVGRRRAERALAVAGPGLAWPGWSMLARLQAPATKVAQRALRPGRAVFRAMTPPGGRERRGGGGGGWVFASQSARFESPGREI</sequence>
<accession>A0AAE1LT84</accession>
<evidence type="ECO:0000256" key="1">
    <source>
        <dbReference type="SAM" id="MobiDB-lite"/>
    </source>
</evidence>
<feature type="region of interest" description="Disordered" evidence="1">
    <location>
        <begin position="92"/>
        <end position="126"/>
    </location>
</feature>
<protein>
    <submittedName>
        <fullName evidence="2">N-acetyl-gamma-glutamyl-phosphate reductase</fullName>
    </submittedName>
</protein>
<evidence type="ECO:0000313" key="3">
    <source>
        <dbReference type="Proteomes" id="UP001219518"/>
    </source>
</evidence>
<gene>
    <name evidence="2" type="ORF">KUF71_020988</name>
</gene>
<feature type="region of interest" description="Disordered" evidence="1">
    <location>
        <begin position="1"/>
        <end position="31"/>
    </location>
</feature>
<dbReference type="EMBL" id="JAHWGI010001407">
    <property type="protein sequence ID" value="KAK3930004.1"/>
    <property type="molecule type" value="Genomic_DNA"/>
</dbReference>
<feature type="compositionally biased region" description="Basic and acidic residues" evidence="1">
    <location>
        <begin position="7"/>
        <end position="31"/>
    </location>
</feature>
<dbReference type="AlphaFoldDB" id="A0AAE1LT84"/>
<dbReference type="Proteomes" id="UP001219518">
    <property type="component" value="Unassembled WGS sequence"/>
</dbReference>
<reference evidence="2" key="1">
    <citation type="submission" date="2021-07" db="EMBL/GenBank/DDBJ databases">
        <authorList>
            <person name="Catto M.A."/>
            <person name="Jacobson A."/>
            <person name="Kennedy G."/>
            <person name="Labadie P."/>
            <person name="Hunt B.G."/>
            <person name="Srinivasan R."/>
        </authorList>
    </citation>
    <scope>NUCLEOTIDE SEQUENCE</scope>
    <source>
        <strain evidence="2">PL_HMW_Pooled</strain>
        <tissue evidence="2">Head</tissue>
    </source>
</reference>
<evidence type="ECO:0000313" key="2">
    <source>
        <dbReference type="EMBL" id="KAK3930004.1"/>
    </source>
</evidence>
<reference evidence="2" key="2">
    <citation type="journal article" date="2023" name="BMC Genomics">
        <title>Pest status, molecular evolution, and epigenetic factors derived from the genome assembly of Frankliniella fusca, a thysanopteran phytovirus vector.</title>
        <authorList>
            <person name="Catto M.A."/>
            <person name="Labadie P.E."/>
            <person name="Jacobson A.L."/>
            <person name="Kennedy G.G."/>
            <person name="Srinivasan R."/>
            <person name="Hunt B.G."/>
        </authorList>
    </citation>
    <scope>NUCLEOTIDE SEQUENCE</scope>
    <source>
        <strain evidence="2">PL_HMW_Pooled</strain>
    </source>
</reference>
<comment type="caution">
    <text evidence="2">The sequence shown here is derived from an EMBL/GenBank/DDBJ whole genome shotgun (WGS) entry which is preliminary data.</text>
</comment>
<organism evidence="2 3">
    <name type="scientific">Frankliniella fusca</name>
    <dbReference type="NCBI Taxonomy" id="407009"/>
    <lineage>
        <taxon>Eukaryota</taxon>
        <taxon>Metazoa</taxon>
        <taxon>Ecdysozoa</taxon>
        <taxon>Arthropoda</taxon>
        <taxon>Hexapoda</taxon>
        <taxon>Insecta</taxon>
        <taxon>Pterygota</taxon>
        <taxon>Neoptera</taxon>
        <taxon>Paraneoptera</taxon>
        <taxon>Thysanoptera</taxon>
        <taxon>Terebrantia</taxon>
        <taxon>Thripoidea</taxon>
        <taxon>Thripidae</taxon>
        <taxon>Frankliniella</taxon>
    </lineage>
</organism>
<proteinExistence type="predicted"/>